<sequence length="585" mass="67773">MRTRTREYDESDPYKHLESQARKRVAVAGPSQEELDHVKEIAKLSRESEQRLWHLLKAADEANGRLHLLCTQEILDGKVEYRETNTNILACLDRVTKAMEERELSRAHKNRLAPTTAFVAGIFFGGFVAKKLVPPLLIVLVLASVNYWRRFRTEDKINPLVEETCVDDNMELSFSQVFRGGKREPYDDPECVIEKVRWRFQMSEMKPFREGPNQPLFSIRFKDDDKRQSNYLQRRKFWLDLFAWRYLIVVALFLQIIPLMPSQRKSRQIPSQSKPTLVTRSMLRRNDPSADVLKVFHTALEARNACGLTSSFDLLSKKWVIFSSPQAPLCPHVLNKYRAEEDCRMTFHNDGIKSYWRAKTHCCDFYGKKLIRTLMENYDEGVYNSHPQMHPLQQIPPPSYMKRYMSPTKAMMNLQFFNSPVAQRIRMLHSASGIVPASLRQLLRESHECLERAQPLEYPGRRLSNAALGPIDICSPVMIAWAEWNSPIGIPRNVWATISTGNIFCQHCFYFRSFRGHLEHNPYPDLDPSAAGPSQTRKWASVIWQISAELRCGDDNGIRCWNQTGVHAVTKWAYLFLYGGVVVLE</sequence>
<feature type="transmembrane region" description="Helical" evidence="2">
    <location>
        <begin position="135"/>
        <end position="151"/>
    </location>
</feature>
<organism evidence="3 4">
    <name type="scientific">Armillaria luteobubalina</name>
    <dbReference type="NCBI Taxonomy" id="153913"/>
    <lineage>
        <taxon>Eukaryota</taxon>
        <taxon>Fungi</taxon>
        <taxon>Dikarya</taxon>
        <taxon>Basidiomycota</taxon>
        <taxon>Agaricomycotina</taxon>
        <taxon>Agaricomycetes</taxon>
        <taxon>Agaricomycetidae</taxon>
        <taxon>Agaricales</taxon>
        <taxon>Marasmiineae</taxon>
        <taxon>Physalacriaceae</taxon>
        <taxon>Armillaria</taxon>
    </lineage>
</organism>
<feature type="region of interest" description="Disordered" evidence="1">
    <location>
        <begin position="1"/>
        <end position="30"/>
    </location>
</feature>
<evidence type="ECO:0000313" key="4">
    <source>
        <dbReference type="Proteomes" id="UP001175228"/>
    </source>
</evidence>
<feature type="transmembrane region" description="Helical" evidence="2">
    <location>
        <begin position="237"/>
        <end position="260"/>
    </location>
</feature>
<dbReference type="EMBL" id="JAUEPU010000060">
    <property type="protein sequence ID" value="KAK0483115.1"/>
    <property type="molecule type" value="Genomic_DNA"/>
</dbReference>
<dbReference type="AlphaFoldDB" id="A0AA39PF65"/>
<evidence type="ECO:0000256" key="2">
    <source>
        <dbReference type="SAM" id="Phobius"/>
    </source>
</evidence>
<keyword evidence="2" id="KW-1133">Transmembrane helix</keyword>
<evidence type="ECO:0000313" key="3">
    <source>
        <dbReference type="EMBL" id="KAK0483115.1"/>
    </source>
</evidence>
<comment type="caution">
    <text evidence="3">The sequence shown here is derived from an EMBL/GenBank/DDBJ whole genome shotgun (WGS) entry which is preliminary data.</text>
</comment>
<keyword evidence="2" id="KW-0472">Membrane</keyword>
<dbReference type="Proteomes" id="UP001175228">
    <property type="component" value="Unassembled WGS sequence"/>
</dbReference>
<name>A0AA39PF65_9AGAR</name>
<keyword evidence="2" id="KW-0812">Transmembrane</keyword>
<proteinExistence type="predicted"/>
<gene>
    <name evidence="3" type="ORF">EDD18DRAFT_1112253</name>
</gene>
<reference evidence="3" key="1">
    <citation type="submission" date="2023-06" db="EMBL/GenBank/DDBJ databases">
        <authorList>
            <consortium name="Lawrence Berkeley National Laboratory"/>
            <person name="Ahrendt S."/>
            <person name="Sahu N."/>
            <person name="Indic B."/>
            <person name="Wong-Bajracharya J."/>
            <person name="Merenyi Z."/>
            <person name="Ke H.-M."/>
            <person name="Monk M."/>
            <person name="Kocsube S."/>
            <person name="Drula E."/>
            <person name="Lipzen A."/>
            <person name="Balint B."/>
            <person name="Henrissat B."/>
            <person name="Andreopoulos B."/>
            <person name="Martin F.M."/>
            <person name="Harder C.B."/>
            <person name="Rigling D."/>
            <person name="Ford K.L."/>
            <person name="Foster G.D."/>
            <person name="Pangilinan J."/>
            <person name="Papanicolaou A."/>
            <person name="Barry K."/>
            <person name="LaButti K."/>
            <person name="Viragh M."/>
            <person name="Koriabine M."/>
            <person name="Yan M."/>
            <person name="Riley R."/>
            <person name="Champramary S."/>
            <person name="Plett K.L."/>
            <person name="Tsai I.J."/>
            <person name="Slot J."/>
            <person name="Sipos G."/>
            <person name="Plett J."/>
            <person name="Nagy L.G."/>
            <person name="Grigoriev I.V."/>
        </authorList>
    </citation>
    <scope>NUCLEOTIDE SEQUENCE</scope>
    <source>
        <strain evidence="3">HWK02</strain>
    </source>
</reference>
<protein>
    <submittedName>
        <fullName evidence="3">Uncharacterized protein</fullName>
    </submittedName>
</protein>
<evidence type="ECO:0000256" key="1">
    <source>
        <dbReference type="SAM" id="MobiDB-lite"/>
    </source>
</evidence>
<feature type="transmembrane region" description="Helical" evidence="2">
    <location>
        <begin position="112"/>
        <end position="129"/>
    </location>
</feature>
<accession>A0AA39PF65</accession>
<keyword evidence="4" id="KW-1185">Reference proteome</keyword>
<feature type="compositionally biased region" description="Basic and acidic residues" evidence="1">
    <location>
        <begin position="1"/>
        <end position="21"/>
    </location>
</feature>